<accession>A0A2H0VZN6</accession>
<feature type="transmembrane region" description="Helical" evidence="1">
    <location>
        <begin position="122"/>
        <end position="144"/>
    </location>
</feature>
<evidence type="ECO:0000313" key="2">
    <source>
        <dbReference type="EMBL" id="PIS04547.1"/>
    </source>
</evidence>
<proteinExistence type="predicted"/>
<reference evidence="3" key="1">
    <citation type="submission" date="2017-09" db="EMBL/GenBank/DDBJ databases">
        <title>Depth-based differentiation of microbial function through sediment-hosted aquifers and enrichment of novel symbionts in the deep terrestrial subsurface.</title>
        <authorList>
            <person name="Probst A.J."/>
            <person name="Ladd B."/>
            <person name="Jarett J.K."/>
            <person name="Geller-Mcgrath D.E."/>
            <person name="Sieber C.M.K."/>
            <person name="Emerson J.B."/>
            <person name="Anantharaman K."/>
            <person name="Thomas B.C."/>
            <person name="Malmstrom R."/>
            <person name="Stieglmeier M."/>
            <person name="Klingl A."/>
            <person name="Woyke T."/>
            <person name="Ryan C.M."/>
            <person name="Banfield J.F."/>
        </authorList>
    </citation>
    <scope>NUCLEOTIDE SEQUENCE [LARGE SCALE GENOMIC DNA]</scope>
</reference>
<dbReference type="Proteomes" id="UP000230935">
    <property type="component" value="Unassembled WGS sequence"/>
</dbReference>
<keyword evidence="1" id="KW-0472">Membrane</keyword>
<protein>
    <submittedName>
        <fullName evidence="2">Uncharacterized protein</fullName>
    </submittedName>
</protein>
<gene>
    <name evidence="2" type="ORF">COT81_05885</name>
</gene>
<keyword evidence="1" id="KW-0812">Transmembrane</keyword>
<evidence type="ECO:0000256" key="1">
    <source>
        <dbReference type="SAM" id="Phobius"/>
    </source>
</evidence>
<sequence length="147" mass="17158">MDRFTLIEVFLYWIIIIGGLSFFLKDFFANNIKKYSPFGRPINFLILAFPLVLIEEYLTCETPYKECIVITLPAFLILYLILYFIQKKFKLSYLKASVTLGVLGWINEFILVGRINELTLPLLVLFSILGFLIYFVLAIIPSYYLSK</sequence>
<feature type="transmembrane region" description="Helical" evidence="1">
    <location>
        <begin position="41"/>
        <end position="60"/>
    </location>
</feature>
<organism evidence="2 3">
    <name type="scientific">Candidatus Buchananbacteria bacterium CG10_big_fil_rev_8_21_14_0_10_42_9</name>
    <dbReference type="NCBI Taxonomy" id="1974526"/>
    <lineage>
        <taxon>Bacteria</taxon>
        <taxon>Candidatus Buchananiibacteriota</taxon>
    </lineage>
</organism>
<evidence type="ECO:0000313" key="3">
    <source>
        <dbReference type="Proteomes" id="UP000230935"/>
    </source>
</evidence>
<feature type="transmembrane region" description="Helical" evidence="1">
    <location>
        <begin position="91"/>
        <end position="110"/>
    </location>
</feature>
<keyword evidence="1" id="KW-1133">Transmembrane helix</keyword>
<dbReference type="AlphaFoldDB" id="A0A2H0VZN6"/>
<comment type="caution">
    <text evidence="2">The sequence shown here is derived from an EMBL/GenBank/DDBJ whole genome shotgun (WGS) entry which is preliminary data.</text>
</comment>
<feature type="transmembrane region" description="Helical" evidence="1">
    <location>
        <begin position="67"/>
        <end position="85"/>
    </location>
</feature>
<feature type="transmembrane region" description="Helical" evidence="1">
    <location>
        <begin position="9"/>
        <end position="29"/>
    </location>
</feature>
<name>A0A2H0VZN6_9BACT</name>
<dbReference type="EMBL" id="PEZZ01000050">
    <property type="protein sequence ID" value="PIS04547.1"/>
    <property type="molecule type" value="Genomic_DNA"/>
</dbReference>